<accession>A0A9P4NJ60</accession>
<protein>
    <submittedName>
        <fullName evidence="1">Uncharacterized protein</fullName>
    </submittedName>
</protein>
<keyword evidence="2" id="KW-1185">Reference proteome</keyword>
<dbReference type="EMBL" id="MU007080">
    <property type="protein sequence ID" value="KAF2423551.1"/>
    <property type="molecule type" value="Genomic_DNA"/>
</dbReference>
<gene>
    <name evidence="1" type="ORF">EJ08DRAFT_701055</name>
</gene>
<sequence length="215" mass="24863">MTTTFLFFGLPREIRDVVCKAYFVIIKRDIAEEVPANNPADYYRQIAQPTNKGHTCPWTWKQFVSIFLTNKQFNEEANRVFYKYFVATLPLSFNDNSLRTFRPIREKHNLTVLTGKITVNAIRSRAVAWKLFTKTAEDLNVTSTPTGFHAFNAVSKYCRERLERGEAPDTEHIVRRDDWALTIVLPTALTMARGGGYEMTIRGDIRRTECLWEGV</sequence>
<dbReference type="AlphaFoldDB" id="A0A9P4NJ60"/>
<name>A0A9P4NJ60_9PEZI</name>
<evidence type="ECO:0000313" key="1">
    <source>
        <dbReference type="EMBL" id="KAF2423551.1"/>
    </source>
</evidence>
<proteinExistence type="predicted"/>
<organism evidence="1 2">
    <name type="scientific">Tothia fuscella</name>
    <dbReference type="NCBI Taxonomy" id="1048955"/>
    <lineage>
        <taxon>Eukaryota</taxon>
        <taxon>Fungi</taxon>
        <taxon>Dikarya</taxon>
        <taxon>Ascomycota</taxon>
        <taxon>Pezizomycotina</taxon>
        <taxon>Dothideomycetes</taxon>
        <taxon>Pleosporomycetidae</taxon>
        <taxon>Venturiales</taxon>
        <taxon>Cylindrosympodiaceae</taxon>
        <taxon>Tothia</taxon>
    </lineage>
</organism>
<comment type="caution">
    <text evidence="1">The sequence shown here is derived from an EMBL/GenBank/DDBJ whole genome shotgun (WGS) entry which is preliminary data.</text>
</comment>
<dbReference type="Proteomes" id="UP000800235">
    <property type="component" value="Unassembled WGS sequence"/>
</dbReference>
<evidence type="ECO:0000313" key="2">
    <source>
        <dbReference type="Proteomes" id="UP000800235"/>
    </source>
</evidence>
<reference evidence="1" key="1">
    <citation type="journal article" date="2020" name="Stud. Mycol.">
        <title>101 Dothideomycetes genomes: a test case for predicting lifestyles and emergence of pathogens.</title>
        <authorList>
            <person name="Haridas S."/>
            <person name="Albert R."/>
            <person name="Binder M."/>
            <person name="Bloem J."/>
            <person name="Labutti K."/>
            <person name="Salamov A."/>
            <person name="Andreopoulos B."/>
            <person name="Baker S."/>
            <person name="Barry K."/>
            <person name="Bills G."/>
            <person name="Bluhm B."/>
            <person name="Cannon C."/>
            <person name="Castanera R."/>
            <person name="Culley D."/>
            <person name="Daum C."/>
            <person name="Ezra D."/>
            <person name="Gonzalez J."/>
            <person name="Henrissat B."/>
            <person name="Kuo A."/>
            <person name="Liang C."/>
            <person name="Lipzen A."/>
            <person name="Lutzoni F."/>
            <person name="Magnuson J."/>
            <person name="Mondo S."/>
            <person name="Nolan M."/>
            <person name="Ohm R."/>
            <person name="Pangilinan J."/>
            <person name="Park H.-J."/>
            <person name="Ramirez L."/>
            <person name="Alfaro M."/>
            <person name="Sun H."/>
            <person name="Tritt A."/>
            <person name="Yoshinaga Y."/>
            <person name="Zwiers L.-H."/>
            <person name="Turgeon B."/>
            <person name="Goodwin S."/>
            <person name="Spatafora J."/>
            <person name="Crous P."/>
            <person name="Grigoriev I."/>
        </authorList>
    </citation>
    <scope>NUCLEOTIDE SEQUENCE</scope>
    <source>
        <strain evidence="1">CBS 130266</strain>
    </source>
</reference>